<dbReference type="AlphaFoldDB" id="A0AA35S4T5"/>
<feature type="domain" description="Cupin type-2" evidence="2">
    <location>
        <begin position="41"/>
        <end position="109"/>
    </location>
</feature>
<proteinExistence type="predicted"/>
<sequence length="137" mass="14942">MSTKAHIIDFEKQNPIDRGTGVKTVPLAGKWIDSTSLTNGVTMFDPGAAIARHYHNCDESVTILEGEASCEVDGEVFAMKALDTTFVPAGIPHRFWNESDAPMKILWTYASVSVTRTFTETGETVEHLSPGDQAVVK</sequence>
<dbReference type="InterPro" id="IPR051610">
    <property type="entry name" value="GPI/OXD"/>
</dbReference>
<keyword evidence="4" id="KW-1185">Reference proteome</keyword>
<evidence type="ECO:0000259" key="2">
    <source>
        <dbReference type="Pfam" id="PF07883"/>
    </source>
</evidence>
<dbReference type="InterPro" id="IPR013096">
    <property type="entry name" value="Cupin_2"/>
</dbReference>
<keyword evidence="1" id="KW-0479">Metal-binding</keyword>
<dbReference type="SUPFAM" id="SSF51182">
    <property type="entry name" value="RmlC-like cupins"/>
    <property type="match status" value="1"/>
</dbReference>
<evidence type="ECO:0000313" key="3">
    <source>
        <dbReference type="EMBL" id="CAI8021921.1"/>
    </source>
</evidence>
<dbReference type="InterPro" id="IPR011051">
    <property type="entry name" value="RmlC_Cupin_sf"/>
</dbReference>
<dbReference type="Pfam" id="PF07883">
    <property type="entry name" value="Cupin_2"/>
    <property type="match status" value="1"/>
</dbReference>
<reference evidence="3" key="1">
    <citation type="submission" date="2023-03" db="EMBL/GenBank/DDBJ databases">
        <authorList>
            <person name="Steffen K."/>
            <person name="Cardenas P."/>
        </authorList>
    </citation>
    <scope>NUCLEOTIDE SEQUENCE</scope>
</reference>
<comment type="caution">
    <text evidence="3">The sequence shown here is derived from an EMBL/GenBank/DDBJ whole genome shotgun (WGS) entry which is preliminary data.</text>
</comment>
<dbReference type="Proteomes" id="UP001174909">
    <property type="component" value="Unassembled WGS sequence"/>
</dbReference>
<dbReference type="Gene3D" id="2.60.120.10">
    <property type="entry name" value="Jelly Rolls"/>
    <property type="match status" value="1"/>
</dbReference>
<evidence type="ECO:0000256" key="1">
    <source>
        <dbReference type="ARBA" id="ARBA00022723"/>
    </source>
</evidence>
<protein>
    <submittedName>
        <fullName evidence="3">Polyketide synthase CurC</fullName>
    </submittedName>
</protein>
<dbReference type="PANTHER" id="PTHR35848:SF6">
    <property type="entry name" value="CUPIN TYPE-2 DOMAIN-CONTAINING PROTEIN"/>
    <property type="match status" value="1"/>
</dbReference>
<dbReference type="PANTHER" id="PTHR35848">
    <property type="entry name" value="OXALATE-BINDING PROTEIN"/>
    <property type="match status" value="1"/>
</dbReference>
<dbReference type="InterPro" id="IPR014710">
    <property type="entry name" value="RmlC-like_jellyroll"/>
</dbReference>
<organism evidence="3 4">
    <name type="scientific">Geodia barretti</name>
    <name type="common">Barrett's horny sponge</name>
    <dbReference type="NCBI Taxonomy" id="519541"/>
    <lineage>
        <taxon>Eukaryota</taxon>
        <taxon>Metazoa</taxon>
        <taxon>Porifera</taxon>
        <taxon>Demospongiae</taxon>
        <taxon>Heteroscleromorpha</taxon>
        <taxon>Tetractinellida</taxon>
        <taxon>Astrophorina</taxon>
        <taxon>Geodiidae</taxon>
        <taxon>Geodia</taxon>
    </lineage>
</organism>
<name>A0AA35S4T5_GEOBA</name>
<dbReference type="GO" id="GO:0046872">
    <property type="term" value="F:metal ion binding"/>
    <property type="evidence" value="ECO:0007669"/>
    <property type="project" value="UniProtKB-KW"/>
</dbReference>
<evidence type="ECO:0000313" key="4">
    <source>
        <dbReference type="Proteomes" id="UP001174909"/>
    </source>
</evidence>
<gene>
    <name evidence="3" type="ORF">GBAR_LOCUS12914</name>
</gene>
<dbReference type="EMBL" id="CASHTH010001921">
    <property type="protein sequence ID" value="CAI8021921.1"/>
    <property type="molecule type" value="Genomic_DNA"/>
</dbReference>
<accession>A0AA35S4T5</accession>